<keyword evidence="1" id="KW-1133">Transmembrane helix</keyword>
<dbReference type="Pfam" id="PF11374">
    <property type="entry name" value="DUF3176"/>
    <property type="match status" value="1"/>
</dbReference>
<dbReference type="AlphaFoldDB" id="A0AAN6C042"/>
<evidence type="ECO:0000256" key="1">
    <source>
        <dbReference type="SAM" id="Phobius"/>
    </source>
</evidence>
<dbReference type="PANTHER" id="PTHR35394">
    <property type="entry name" value="DUF3176 DOMAIN-CONTAINING PROTEIN"/>
    <property type="match status" value="1"/>
</dbReference>
<feature type="transmembrane region" description="Helical" evidence="1">
    <location>
        <begin position="93"/>
        <end position="119"/>
    </location>
</feature>
<dbReference type="EMBL" id="JAAMOD010000157">
    <property type="protein sequence ID" value="KAF5237529.1"/>
    <property type="molecule type" value="Genomic_DNA"/>
</dbReference>
<keyword evidence="1" id="KW-0472">Membrane</keyword>
<feature type="transmembrane region" description="Helical" evidence="1">
    <location>
        <begin position="56"/>
        <end position="81"/>
    </location>
</feature>
<name>A0AAN6C042_FUSAU</name>
<comment type="caution">
    <text evidence="2">The sequence shown here is derived from an EMBL/GenBank/DDBJ whole genome shotgun (WGS) entry which is preliminary data.</text>
</comment>
<feature type="transmembrane region" description="Helical" evidence="1">
    <location>
        <begin position="631"/>
        <end position="653"/>
    </location>
</feature>
<organism evidence="2 3">
    <name type="scientific">Fusarium austroamericanum</name>
    <dbReference type="NCBI Taxonomy" id="282268"/>
    <lineage>
        <taxon>Eukaryota</taxon>
        <taxon>Fungi</taxon>
        <taxon>Dikarya</taxon>
        <taxon>Ascomycota</taxon>
        <taxon>Pezizomycotina</taxon>
        <taxon>Sordariomycetes</taxon>
        <taxon>Hypocreomycetidae</taxon>
        <taxon>Hypocreales</taxon>
        <taxon>Nectriaceae</taxon>
        <taxon>Fusarium</taxon>
    </lineage>
</organism>
<evidence type="ECO:0000313" key="3">
    <source>
        <dbReference type="Proteomes" id="UP000537989"/>
    </source>
</evidence>
<evidence type="ECO:0000313" key="2">
    <source>
        <dbReference type="EMBL" id="KAF5237529.1"/>
    </source>
</evidence>
<keyword evidence="1" id="KW-0812">Transmembrane</keyword>
<feature type="transmembrane region" description="Helical" evidence="1">
    <location>
        <begin position="162"/>
        <end position="180"/>
    </location>
</feature>
<dbReference type="InterPro" id="IPR021514">
    <property type="entry name" value="DUF3176"/>
</dbReference>
<accession>A0AAN6C042</accession>
<keyword evidence="3" id="KW-1185">Reference proteome</keyword>
<proteinExistence type="predicted"/>
<sequence length="715" mass="79740">MDKFETSSRDGAIATVQPLLEMSQQLSSRPSSLEIQTEDLDGKSALHRPASSLIRLWGLEMSALVLSLLSFGALTCVLIASNGQPLSRWTMPFITINAIVSILAEVSKACLAFSINICLSQMKWNWYNKSSQPLVDFDRLDVSSRGAWGGLRVLKSCMRRPNWAALGALATIALLAFEPFTQAILASEDREVVLKSKEYAELARKNNQSSDSAPSIGRSTRLNAGSWIGFRGAENGVGRFPVNPGNTTHYYVSFLTTSNIQSDMGLKAALWSGFSPLTSSQNLKPAYTCLSGNCSWTDFASAAVCHKCHDLSQHVVRSTGMDKVPGLSMPPAKWEPNSTLPDISNQWPAANWWQMNQSLMHTKYKIASMNLSLYNYDGKARCTSKSDNCPDTYLSSRFTTNPGQTLNFQNHDTIIMAMQYLKSNESWAEGRTIWEETDISSQECALFFCVNEYHDVLSQGSLQETIVASFINRTTDSYRPEEDDPMVEEFFRYTNYSLDMGNRLVNLSDLQIRIPDQHFLKSNLSTQAFNITQTTIVSLLGYLNEGLWGYDPDITYQIMAPRRLIYPARGAPTRGIGGSSSLMVGLGESNDIPSTIENVALSLTKWMRDRDLGDPEKGTSTANTTIIHIRWYFFIFPIINFLAGIIFTVLCIWETQRSGRPVWKDSILATLSCAPDGDLRTTLREAAETDKLQELSRSLMVTWHKDKGVGHLKET</sequence>
<gene>
    <name evidence="2" type="ORF">FAUST_5994</name>
</gene>
<dbReference type="PANTHER" id="PTHR35394:SF5">
    <property type="entry name" value="DUF3176 DOMAIN-CONTAINING PROTEIN"/>
    <property type="match status" value="1"/>
</dbReference>
<protein>
    <submittedName>
        <fullName evidence="2">Uncharacterized protein</fullName>
    </submittedName>
</protein>
<dbReference type="Proteomes" id="UP000537989">
    <property type="component" value="Unassembled WGS sequence"/>
</dbReference>
<reference evidence="2 3" key="1">
    <citation type="submission" date="2020-02" db="EMBL/GenBank/DDBJ databases">
        <title>Identification and distribution of gene clusters putatively required for synthesis of sphingolipid metabolism inhibitors in phylogenetically diverse species of the filamentous fungus Fusarium.</title>
        <authorList>
            <person name="Kim H.-S."/>
            <person name="Busman M."/>
            <person name="Brown D.W."/>
            <person name="Divon H."/>
            <person name="Uhlig S."/>
            <person name="Proctor R.H."/>
        </authorList>
    </citation>
    <scope>NUCLEOTIDE SEQUENCE [LARGE SCALE GENOMIC DNA]</scope>
    <source>
        <strain evidence="2 3">NRRL 2903</strain>
    </source>
</reference>